<dbReference type="CDD" id="cd07344">
    <property type="entry name" value="M48_yhfN_like"/>
    <property type="match status" value="1"/>
</dbReference>
<dbReference type="EMBL" id="ANMO01000137">
    <property type="protein sequence ID" value="EMB16052.1"/>
    <property type="molecule type" value="Genomic_DNA"/>
</dbReference>
<proteinExistence type="predicted"/>
<keyword evidence="2" id="KW-0645">Protease</keyword>
<reference evidence="2" key="1">
    <citation type="submission" date="2012-11" db="EMBL/GenBank/DDBJ databases">
        <title>Permanent draft genomes of Rhodopirellula europaea strain SH398 and 6C.</title>
        <authorList>
            <person name="Richter M."/>
            <person name="Richter-Heitmann T."/>
            <person name="Frank C."/>
            <person name="Harder J."/>
            <person name="Glockner F.O."/>
        </authorList>
    </citation>
    <scope>NUCLEOTIDE SEQUENCE</scope>
    <source>
        <strain evidence="2">6C</strain>
    </source>
</reference>
<keyword evidence="2" id="KW-0378">Hydrolase</keyword>
<reference evidence="2" key="2">
    <citation type="journal article" date="2013" name="Mar. Genomics">
        <title>Expression of sulfatases in Rhodopirellula baltica and the diversity of sulfatases in the genus Rhodopirellula.</title>
        <authorList>
            <person name="Wegner C.E."/>
            <person name="Richter-Heitmann T."/>
            <person name="Klindworth A."/>
            <person name="Klockow C."/>
            <person name="Richter M."/>
            <person name="Achstetter T."/>
            <person name="Glockner F.O."/>
            <person name="Harder J."/>
        </authorList>
    </citation>
    <scope>NUCLEOTIDE SEQUENCE [LARGE SCALE GENOMIC DNA]</scope>
    <source>
        <strain evidence="2">6C</strain>
    </source>
</reference>
<accession>M2ATN5</accession>
<gene>
    <name evidence="2" type="ORF">RE6C_03218</name>
</gene>
<dbReference type="InterPro" id="IPR053136">
    <property type="entry name" value="UTP_pyrophosphatase-like"/>
</dbReference>
<dbReference type="GO" id="GO:0006508">
    <property type="term" value="P:proteolysis"/>
    <property type="evidence" value="ECO:0007669"/>
    <property type="project" value="UniProtKB-KW"/>
</dbReference>
<dbReference type="Pfam" id="PF01863">
    <property type="entry name" value="YgjP-like"/>
    <property type="match status" value="1"/>
</dbReference>
<keyword evidence="3" id="KW-1185">Reference proteome</keyword>
<dbReference type="PANTHER" id="PTHR30399:SF1">
    <property type="entry name" value="UTP PYROPHOSPHATASE"/>
    <property type="match status" value="1"/>
</dbReference>
<dbReference type="GO" id="GO:0008237">
    <property type="term" value="F:metallopeptidase activity"/>
    <property type="evidence" value="ECO:0007669"/>
    <property type="project" value="UniProtKB-KW"/>
</dbReference>
<feature type="domain" description="YgjP-like metallopeptidase" evidence="1">
    <location>
        <begin position="22"/>
        <end position="227"/>
    </location>
</feature>
<evidence type="ECO:0000259" key="1">
    <source>
        <dbReference type="Pfam" id="PF01863"/>
    </source>
</evidence>
<organism evidence="2 3">
    <name type="scientific">Rhodopirellula europaea 6C</name>
    <dbReference type="NCBI Taxonomy" id="1263867"/>
    <lineage>
        <taxon>Bacteria</taxon>
        <taxon>Pseudomonadati</taxon>
        <taxon>Planctomycetota</taxon>
        <taxon>Planctomycetia</taxon>
        <taxon>Pirellulales</taxon>
        <taxon>Pirellulaceae</taxon>
        <taxon>Rhodopirellula</taxon>
    </lineage>
</organism>
<dbReference type="PATRIC" id="fig|1263867.3.peg.3438"/>
<sequence>MPQIHLGEFEADVVFKDIKNVHLSVHPPEGRVRVSAPTRMDLDTIRVFTISKLGWIKSQRRKMQSQVRETPREFLDRESHYVWGSRVLLSCVEQSGRLGVKVSASRLTVFTKPNSNRIDRERLLSAWYRQQTREAAAPLIANWEKVLDVSVSKIFVQKMKTRWGSCNPTRRTIRLNTELAKKPPDCLDYVVLHEMLHLLEPTHNARFKSLLTRHMPNWQTRRDALNRLPIRHEQWKQ</sequence>
<dbReference type="AlphaFoldDB" id="M2ATN5"/>
<evidence type="ECO:0000313" key="2">
    <source>
        <dbReference type="EMBL" id="EMB16052.1"/>
    </source>
</evidence>
<dbReference type="RefSeq" id="WP_008657869.1">
    <property type="nucleotide sequence ID" value="NZ_ANMO01000137.1"/>
</dbReference>
<evidence type="ECO:0000313" key="3">
    <source>
        <dbReference type="Proteomes" id="UP000011529"/>
    </source>
</evidence>
<name>M2ATN5_9BACT</name>
<dbReference type="Gene3D" id="3.30.2010.10">
    <property type="entry name" value="Metalloproteases ('zincins'), catalytic domain"/>
    <property type="match status" value="1"/>
</dbReference>
<dbReference type="InterPro" id="IPR002725">
    <property type="entry name" value="YgjP-like_metallopeptidase"/>
</dbReference>
<dbReference type="Proteomes" id="UP000011529">
    <property type="component" value="Unassembled WGS sequence"/>
</dbReference>
<keyword evidence="2" id="KW-0482">Metalloprotease</keyword>
<dbReference type="PANTHER" id="PTHR30399">
    <property type="entry name" value="UNCHARACTERIZED PROTEIN YGJP"/>
    <property type="match status" value="1"/>
</dbReference>
<protein>
    <submittedName>
        <fullName evidence="2">Zinc metalloprotease</fullName>
    </submittedName>
</protein>
<comment type="caution">
    <text evidence="2">The sequence shown here is derived from an EMBL/GenBank/DDBJ whole genome shotgun (WGS) entry which is preliminary data.</text>
</comment>